<dbReference type="InterPro" id="IPR016181">
    <property type="entry name" value="Acyl_CoA_acyltransferase"/>
</dbReference>
<keyword evidence="2" id="KW-0808">Transferase</keyword>
<evidence type="ECO:0000259" key="1">
    <source>
        <dbReference type="Pfam" id="PF13302"/>
    </source>
</evidence>
<proteinExistence type="predicted"/>
<dbReference type="InterPro" id="IPR000182">
    <property type="entry name" value="GNAT_dom"/>
</dbReference>
<dbReference type="GO" id="GO:0016747">
    <property type="term" value="F:acyltransferase activity, transferring groups other than amino-acyl groups"/>
    <property type="evidence" value="ECO:0007669"/>
    <property type="project" value="InterPro"/>
</dbReference>
<dbReference type="EMBL" id="FOFA01000003">
    <property type="protein sequence ID" value="SEQ39823.1"/>
    <property type="molecule type" value="Genomic_DNA"/>
</dbReference>
<dbReference type="AlphaFoldDB" id="A0A1H9FQQ2"/>
<feature type="domain" description="N-acetyltransferase" evidence="1">
    <location>
        <begin position="14"/>
        <end position="151"/>
    </location>
</feature>
<accession>A0A1H9FQQ2</accession>
<dbReference type="Pfam" id="PF13302">
    <property type="entry name" value="Acetyltransf_3"/>
    <property type="match status" value="1"/>
</dbReference>
<dbReference type="SUPFAM" id="SSF55729">
    <property type="entry name" value="Acyl-CoA N-acyltransferases (Nat)"/>
    <property type="match status" value="1"/>
</dbReference>
<dbReference type="PANTHER" id="PTHR43792:SF1">
    <property type="entry name" value="N-ACETYLTRANSFERASE DOMAIN-CONTAINING PROTEIN"/>
    <property type="match status" value="1"/>
</dbReference>
<reference evidence="3" key="1">
    <citation type="submission" date="2016-10" db="EMBL/GenBank/DDBJ databases">
        <authorList>
            <person name="Varghese N."/>
            <person name="Submissions S."/>
        </authorList>
    </citation>
    <scope>NUCLEOTIDE SEQUENCE [LARGE SCALE GENOMIC DNA]</scope>
    <source>
        <strain evidence="3">CGMCC 4.6856</strain>
    </source>
</reference>
<name>A0A1H9FQQ2_9ACTN</name>
<organism evidence="2 3">
    <name type="scientific">Microlunatus flavus</name>
    <dbReference type="NCBI Taxonomy" id="1036181"/>
    <lineage>
        <taxon>Bacteria</taxon>
        <taxon>Bacillati</taxon>
        <taxon>Actinomycetota</taxon>
        <taxon>Actinomycetes</taxon>
        <taxon>Propionibacteriales</taxon>
        <taxon>Propionibacteriaceae</taxon>
        <taxon>Microlunatus</taxon>
    </lineage>
</organism>
<dbReference type="PANTHER" id="PTHR43792">
    <property type="entry name" value="GNAT FAMILY, PUTATIVE (AFU_ORTHOLOGUE AFUA_3G00765)-RELATED-RELATED"/>
    <property type="match status" value="1"/>
</dbReference>
<protein>
    <submittedName>
        <fullName evidence="2">Protein N-acetyltransferase, RimJ/RimL family</fullName>
    </submittedName>
</protein>
<dbReference type="STRING" id="1036181.SAMN05421756_103339"/>
<sequence>MGAPRGNDPVLTGRLRLTPVVVEHVGELERLYADPLVARWTGPWTPDAVREWTQGMARRWAEDGVGKWMAHDRLRGTLVGRGGLSRTVLGGEAVLEVGWVVRDELTGRGYASEIGRAALGWAATFFPELPVVAYTEVHNRASVAVMRRLGLHSAGVIHREGLVEGRPGLHAEAPFALYRQVLTMISHLV</sequence>
<dbReference type="Gene3D" id="3.40.630.30">
    <property type="match status" value="1"/>
</dbReference>
<dbReference type="InterPro" id="IPR051531">
    <property type="entry name" value="N-acetyltransferase"/>
</dbReference>
<evidence type="ECO:0000313" key="2">
    <source>
        <dbReference type="EMBL" id="SEQ39823.1"/>
    </source>
</evidence>
<evidence type="ECO:0000313" key="3">
    <source>
        <dbReference type="Proteomes" id="UP000198504"/>
    </source>
</evidence>
<keyword evidence="3" id="KW-1185">Reference proteome</keyword>
<gene>
    <name evidence="2" type="ORF">SAMN05421756_103339</name>
</gene>
<dbReference type="Proteomes" id="UP000198504">
    <property type="component" value="Unassembled WGS sequence"/>
</dbReference>